<evidence type="ECO:0000313" key="1">
    <source>
        <dbReference type="EMBL" id="MRY14873.1"/>
    </source>
</evidence>
<comment type="caution">
    <text evidence="1">The sequence shown here is derived from an EMBL/GenBank/DDBJ whole genome shotgun (WGS) entry which is preliminary data.</text>
</comment>
<dbReference type="RefSeq" id="WP_010799957.1">
    <property type="nucleotide sequence ID" value="NZ_CAJSYT010000004.1"/>
</dbReference>
<gene>
    <name evidence="1" type="ORF">GKE01_26055</name>
</gene>
<organism evidence="1">
    <name type="scientific">Parabacteroides goldsteinii</name>
    <dbReference type="NCBI Taxonomy" id="328812"/>
    <lineage>
        <taxon>Bacteria</taxon>
        <taxon>Pseudomonadati</taxon>
        <taxon>Bacteroidota</taxon>
        <taxon>Bacteroidia</taxon>
        <taxon>Bacteroidales</taxon>
        <taxon>Tannerellaceae</taxon>
        <taxon>Parabacteroides</taxon>
    </lineage>
</organism>
<sequence length="363" mass="42620">MNKWIILLCGVLVACSNSQTKTVKEESFYQIELSSLLDKGAAQKISLDKWSKKIHYIPLETNDSIQIKSINKIILDNDKLLIVHSDRISLFNLDGKYLYDIGRKGEGIKEYFRLYNLILRNDTIFVNEGYDLKQYNWTGTYLGKMQIPHIRHMLDLYPLSNSNVFLGYIDNFTGQKDKRFAFFHDTTAFKIIPNLEKYERVTDCMVWSFSPEMKPFSGVVSAFKELFNDTIYQVDIDYNLSPYAVINLGKYKAKKDFIFSLTPEMILKKDFDIFNDKIAISATGEKDNIIYMVHYNVDDPYTFSFDKNSKKTYYQQIIYPNDQYQFKDESFFVPRFISTDGKYLIDFEFTNNNDKPVIVLVER</sequence>
<dbReference type="EMBL" id="WKLP01000083">
    <property type="protein sequence ID" value="MRY14873.1"/>
    <property type="molecule type" value="Genomic_DNA"/>
</dbReference>
<proteinExistence type="predicted"/>
<accession>A0A6G1ZLM8</accession>
<dbReference type="AlphaFoldDB" id="A0A6G1ZLM8"/>
<protein>
    <submittedName>
        <fullName evidence="1">6-bladed beta-propeller</fullName>
    </submittedName>
</protein>
<dbReference type="PROSITE" id="PS51257">
    <property type="entry name" value="PROKAR_LIPOPROTEIN"/>
    <property type="match status" value="1"/>
</dbReference>
<reference evidence="1" key="1">
    <citation type="journal article" date="2019" name="Nat. Med.">
        <title>A library of human gut bacterial isolates paired with longitudinal multiomics data enables mechanistic microbiome research.</title>
        <authorList>
            <person name="Poyet M."/>
            <person name="Groussin M."/>
            <person name="Gibbons S.M."/>
            <person name="Avila-Pacheco J."/>
            <person name="Jiang X."/>
            <person name="Kearney S.M."/>
            <person name="Perrotta A.R."/>
            <person name="Berdy B."/>
            <person name="Zhao S."/>
            <person name="Lieberman T.D."/>
            <person name="Swanson P.K."/>
            <person name="Smith M."/>
            <person name="Roesemann S."/>
            <person name="Alexander J.E."/>
            <person name="Rich S.A."/>
            <person name="Livny J."/>
            <person name="Vlamakis H."/>
            <person name="Clish C."/>
            <person name="Bullock K."/>
            <person name="Deik A."/>
            <person name="Scott J."/>
            <person name="Pierce K.A."/>
            <person name="Xavier R.J."/>
            <person name="Alm E.J."/>
        </authorList>
    </citation>
    <scope>NUCLEOTIDE SEQUENCE</scope>
    <source>
        <strain evidence="1">BIOML-A4</strain>
    </source>
</reference>
<name>A0A6G1ZLM8_9BACT</name>
<dbReference type="Pfam" id="PF17170">
    <property type="entry name" value="DUF5128"/>
    <property type="match status" value="1"/>
</dbReference>